<comment type="similarity">
    <text evidence="2">Belongs to the SLC29A/ENT transporter (TC 2.A.57) family.</text>
</comment>
<evidence type="ECO:0000313" key="9">
    <source>
        <dbReference type="Proteomes" id="UP000886611"/>
    </source>
</evidence>
<keyword evidence="4 7" id="KW-0812">Transmembrane</keyword>
<organism evidence="8 9">
    <name type="scientific">Polypterus senegalus</name>
    <name type="common">Senegal bichir</name>
    <dbReference type="NCBI Taxonomy" id="55291"/>
    <lineage>
        <taxon>Eukaryota</taxon>
        <taxon>Metazoa</taxon>
        <taxon>Chordata</taxon>
        <taxon>Craniata</taxon>
        <taxon>Vertebrata</taxon>
        <taxon>Euteleostomi</taxon>
        <taxon>Actinopterygii</taxon>
        <taxon>Polypteriformes</taxon>
        <taxon>Polypteridae</taxon>
        <taxon>Polypterus</taxon>
    </lineage>
</organism>
<evidence type="ECO:0000256" key="6">
    <source>
        <dbReference type="ARBA" id="ARBA00023136"/>
    </source>
</evidence>
<accession>A0A8X8BWE3</accession>
<gene>
    <name evidence="8" type="primary">Slc29a1_0</name>
    <name evidence="8" type="ORF">GTO96_0004769</name>
</gene>
<comment type="caution">
    <text evidence="8">The sequence shown here is derived from an EMBL/GenBank/DDBJ whole genome shotgun (WGS) entry which is preliminary data.</text>
</comment>
<evidence type="ECO:0000256" key="3">
    <source>
        <dbReference type="ARBA" id="ARBA00022448"/>
    </source>
</evidence>
<keyword evidence="3" id="KW-0813">Transport</keyword>
<dbReference type="AlphaFoldDB" id="A0A8X8BWE3"/>
<dbReference type="InterPro" id="IPR002259">
    <property type="entry name" value="Eqnu_transpt"/>
</dbReference>
<feature type="transmembrane region" description="Helical" evidence="7">
    <location>
        <begin position="89"/>
        <end position="122"/>
    </location>
</feature>
<evidence type="ECO:0000256" key="5">
    <source>
        <dbReference type="ARBA" id="ARBA00022989"/>
    </source>
</evidence>
<keyword evidence="6 7" id="KW-0472">Membrane</keyword>
<dbReference type="Proteomes" id="UP000886611">
    <property type="component" value="Unassembled WGS sequence"/>
</dbReference>
<evidence type="ECO:0000313" key="8">
    <source>
        <dbReference type="EMBL" id="KAG2469184.1"/>
    </source>
</evidence>
<comment type="subcellular location">
    <subcellularLocation>
        <location evidence="1">Membrane</location>
        <topology evidence="1">Multi-pass membrane protein</topology>
    </subcellularLocation>
</comment>
<dbReference type="PRINTS" id="PR01130">
    <property type="entry name" value="DERENTRNSPRT"/>
</dbReference>
<proteinExistence type="inferred from homology"/>
<evidence type="ECO:0000256" key="1">
    <source>
        <dbReference type="ARBA" id="ARBA00004141"/>
    </source>
</evidence>
<dbReference type="GO" id="GO:0016020">
    <property type="term" value="C:membrane"/>
    <property type="evidence" value="ECO:0007669"/>
    <property type="project" value="UniProtKB-SubCell"/>
</dbReference>
<feature type="transmembrane region" description="Helical" evidence="7">
    <location>
        <begin position="134"/>
        <end position="158"/>
    </location>
</feature>
<dbReference type="GO" id="GO:0005337">
    <property type="term" value="F:nucleoside transmembrane transporter activity"/>
    <property type="evidence" value="ECO:0007669"/>
    <property type="project" value="InterPro"/>
</dbReference>
<reference evidence="8 9" key="1">
    <citation type="journal article" date="2021" name="Cell">
        <title>Tracing the genetic footprints of vertebrate landing in non-teleost ray-finned fishes.</title>
        <authorList>
            <person name="Bi X."/>
            <person name="Wang K."/>
            <person name="Yang L."/>
            <person name="Pan H."/>
            <person name="Jiang H."/>
            <person name="Wei Q."/>
            <person name="Fang M."/>
            <person name="Yu H."/>
            <person name="Zhu C."/>
            <person name="Cai Y."/>
            <person name="He Y."/>
            <person name="Gan X."/>
            <person name="Zeng H."/>
            <person name="Yu D."/>
            <person name="Zhu Y."/>
            <person name="Jiang H."/>
            <person name="Qiu Q."/>
            <person name="Yang H."/>
            <person name="Zhang Y.E."/>
            <person name="Wang W."/>
            <person name="Zhu M."/>
            <person name="He S."/>
            <person name="Zhang G."/>
        </authorList>
    </citation>
    <scope>NUCLEOTIDE SEQUENCE [LARGE SCALE GENOMIC DNA]</scope>
    <source>
        <strain evidence="8">Bchr_013</strain>
    </source>
</reference>
<name>A0A8X8BWE3_POLSE</name>
<evidence type="ECO:0000256" key="2">
    <source>
        <dbReference type="ARBA" id="ARBA00007965"/>
    </source>
</evidence>
<feature type="transmembrane region" description="Helical" evidence="7">
    <location>
        <begin position="64"/>
        <end position="83"/>
    </location>
</feature>
<sequence>METAPFIQYLDEHQVFPAFLPWPRPSVAEVPAVLPAALRVMSKVFPPALPGVAEVLRNVSHKQLIGYLLVILAVEIVQTILLNEWTDNAVVAFIIQLVLFLIANSSTAMIGSVVSGLVGIFPQRYTTAHMIGQGLSFIFTSVALLISMTVFAYLLLAVSDTFGRIMPVDKVNIAGEMVNLFSVYGSILGFLAFVSFLPTLAHLLEGGFPFYHDSDETQMLPLTSLPGVAEVSGKHLEAVRLTLELLPAALPGVEEVLPSRIL</sequence>
<protein>
    <submittedName>
        <fullName evidence="8">S29A1 protein</fullName>
    </submittedName>
</protein>
<evidence type="ECO:0000256" key="7">
    <source>
        <dbReference type="SAM" id="Phobius"/>
    </source>
</evidence>
<keyword evidence="9" id="KW-1185">Reference proteome</keyword>
<dbReference type="EMBL" id="JAATIS010000220">
    <property type="protein sequence ID" value="KAG2469184.1"/>
    <property type="molecule type" value="Genomic_DNA"/>
</dbReference>
<feature type="non-terminal residue" evidence="8">
    <location>
        <position position="1"/>
    </location>
</feature>
<feature type="non-terminal residue" evidence="8">
    <location>
        <position position="262"/>
    </location>
</feature>
<keyword evidence="5 7" id="KW-1133">Transmembrane helix</keyword>
<evidence type="ECO:0000256" key="4">
    <source>
        <dbReference type="ARBA" id="ARBA00022692"/>
    </source>
</evidence>
<feature type="transmembrane region" description="Helical" evidence="7">
    <location>
        <begin position="178"/>
        <end position="204"/>
    </location>
</feature>